<dbReference type="Proteomes" id="UP001289374">
    <property type="component" value="Unassembled WGS sequence"/>
</dbReference>
<evidence type="ECO:0000259" key="1">
    <source>
        <dbReference type="Pfam" id="PF07727"/>
    </source>
</evidence>
<dbReference type="InterPro" id="IPR013103">
    <property type="entry name" value="RVT_2"/>
</dbReference>
<sequence>MDVEMKALENNKTWELVNLPEGKEDIGMKWFYKLKFKLDGYIQNIKLCWLREVVANYKWKVYQFDVKSAFLNGFLEEVYLQQPKSYELKGEEMKVYKLRKALYGLKQAPRAWYERIDTHFNKNGFRNSTSEATLFVKTKGGDEVLLICLYVDDLIYTGNSVALINNSKKIMVSEFEMTELGEMSYFLGLKAAK</sequence>
<dbReference type="AlphaFoldDB" id="A0AAE2BZJ9"/>
<protein>
    <submittedName>
        <fullName evidence="2">Retrovirus-related Pol polyprotein from transposon RE2</fullName>
    </submittedName>
</protein>
<accession>A0AAE2BZJ9</accession>
<dbReference type="Pfam" id="PF07727">
    <property type="entry name" value="RVT_2"/>
    <property type="match status" value="1"/>
</dbReference>
<keyword evidence="3" id="KW-1185">Reference proteome</keyword>
<dbReference type="SUPFAM" id="SSF56672">
    <property type="entry name" value="DNA/RNA polymerases"/>
    <property type="match status" value="1"/>
</dbReference>
<dbReference type="EMBL" id="JACGWL010000004">
    <property type="protein sequence ID" value="KAK4403536.1"/>
    <property type="molecule type" value="Genomic_DNA"/>
</dbReference>
<name>A0AAE2BZJ9_9LAMI</name>
<feature type="domain" description="Reverse transcriptase Ty1/copia-type" evidence="1">
    <location>
        <begin position="50"/>
        <end position="191"/>
    </location>
</feature>
<evidence type="ECO:0000313" key="3">
    <source>
        <dbReference type="Proteomes" id="UP001289374"/>
    </source>
</evidence>
<reference evidence="2" key="2">
    <citation type="journal article" date="2024" name="Plant">
        <title>Genomic evolution and insights into agronomic trait innovations of Sesamum species.</title>
        <authorList>
            <person name="Miao H."/>
            <person name="Wang L."/>
            <person name="Qu L."/>
            <person name="Liu H."/>
            <person name="Sun Y."/>
            <person name="Le M."/>
            <person name="Wang Q."/>
            <person name="Wei S."/>
            <person name="Zheng Y."/>
            <person name="Lin W."/>
            <person name="Duan Y."/>
            <person name="Cao H."/>
            <person name="Xiong S."/>
            <person name="Wang X."/>
            <person name="Wei L."/>
            <person name="Li C."/>
            <person name="Ma Q."/>
            <person name="Ju M."/>
            <person name="Zhao R."/>
            <person name="Li G."/>
            <person name="Mu C."/>
            <person name="Tian Q."/>
            <person name="Mei H."/>
            <person name="Zhang T."/>
            <person name="Gao T."/>
            <person name="Zhang H."/>
        </authorList>
    </citation>
    <scope>NUCLEOTIDE SEQUENCE</scope>
    <source>
        <strain evidence="2">K16</strain>
    </source>
</reference>
<dbReference type="InterPro" id="IPR043502">
    <property type="entry name" value="DNA/RNA_pol_sf"/>
</dbReference>
<comment type="caution">
    <text evidence="2">The sequence shown here is derived from an EMBL/GenBank/DDBJ whole genome shotgun (WGS) entry which is preliminary data.</text>
</comment>
<gene>
    <name evidence="2" type="ORF">Sango_0722200</name>
</gene>
<evidence type="ECO:0000313" key="2">
    <source>
        <dbReference type="EMBL" id="KAK4403536.1"/>
    </source>
</evidence>
<proteinExistence type="predicted"/>
<reference evidence="2" key="1">
    <citation type="submission" date="2020-06" db="EMBL/GenBank/DDBJ databases">
        <authorList>
            <person name="Li T."/>
            <person name="Hu X."/>
            <person name="Zhang T."/>
            <person name="Song X."/>
            <person name="Zhang H."/>
            <person name="Dai N."/>
            <person name="Sheng W."/>
            <person name="Hou X."/>
            <person name="Wei L."/>
        </authorList>
    </citation>
    <scope>NUCLEOTIDE SEQUENCE</scope>
    <source>
        <strain evidence="2">K16</strain>
        <tissue evidence="2">Leaf</tissue>
    </source>
</reference>
<organism evidence="2 3">
    <name type="scientific">Sesamum angolense</name>
    <dbReference type="NCBI Taxonomy" id="2727404"/>
    <lineage>
        <taxon>Eukaryota</taxon>
        <taxon>Viridiplantae</taxon>
        <taxon>Streptophyta</taxon>
        <taxon>Embryophyta</taxon>
        <taxon>Tracheophyta</taxon>
        <taxon>Spermatophyta</taxon>
        <taxon>Magnoliopsida</taxon>
        <taxon>eudicotyledons</taxon>
        <taxon>Gunneridae</taxon>
        <taxon>Pentapetalae</taxon>
        <taxon>asterids</taxon>
        <taxon>lamiids</taxon>
        <taxon>Lamiales</taxon>
        <taxon>Pedaliaceae</taxon>
        <taxon>Sesamum</taxon>
    </lineage>
</organism>